<dbReference type="AlphaFoldDB" id="A0A1Q2CTJ1"/>
<proteinExistence type="predicted"/>
<accession>A0A1Q2CTJ1</accession>
<dbReference type="STRING" id="1332264.BW730_17225"/>
<dbReference type="Proteomes" id="UP000188145">
    <property type="component" value="Chromosome"/>
</dbReference>
<dbReference type="InterPro" id="IPR016035">
    <property type="entry name" value="Acyl_Trfase/lysoPLipase"/>
</dbReference>
<feature type="domain" description="PNPLA" evidence="2">
    <location>
        <begin position="11"/>
        <end position="210"/>
    </location>
</feature>
<evidence type="ECO:0000259" key="2">
    <source>
        <dbReference type="Pfam" id="PF01734"/>
    </source>
</evidence>
<gene>
    <name evidence="3" type="ORF">BW730_17225</name>
</gene>
<keyword evidence="1" id="KW-0443">Lipid metabolism</keyword>
<dbReference type="Pfam" id="PF01734">
    <property type="entry name" value="Patatin"/>
    <property type="match status" value="1"/>
</dbReference>
<evidence type="ECO:0000256" key="1">
    <source>
        <dbReference type="ARBA" id="ARBA00023098"/>
    </source>
</evidence>
<sequence>MPPGAPARRALVLGGGGAAGNAWEIGLVAGLFAGGVDLRTADLIVGTSAGATAAAQLTGGPSPADLHAAILDEHWPVPTGPTPVPHAAAQTYLDWSDAIIAASADASDMRRRLGEASISLSDGDADDQRRWREIVARRLPATSWPRQRVLITAIDADTGEPVAFDEESGVDLVDAVAASTSTGFGMTGPYVIGGRRFLDGGYRRSENADLASGHEAVIVLAPFGGRSRMPAAWRMDLGTQKAELLAEGSAVLTLVPPPEVRDIFDANAADPANRRRAAEAGYASGLRDARSVEDVWEVPR</sequence>
<dbReference type="Gene3D" id="3.40.1090.10">
    <property type="entry name" value="Cytosolic phospholipase A2 catalytic domain"/>
    <property type="match status" value="2"/>
</dbReference>
<dbReference type="KEGG" id="tes:BW730_17225"/>
<protein>
    <submittedName>
        <fullName evidence="3">Patatin</fullName>
    </submittedName>
</protein>
<organism evidence="3 4">
    <name type="scientific">Tessaracoccus aquimaris</name>
    <dbReference type="NCBI Taxonomy" id="1332264"/>
    <lineage>
        <taxon>Bacteria</taxon>
        <taxon>Bacillati</taxon>
        <taxon>Actinomycetota</taxon>
        <taxon>Actinomycetes</taxon>
        <taxon>Propionibacteriales</taxon>
        <taxon>Propionibacteriaceae</taxon>
        <taxon>Tessaracoccus</taxon>
    </lineage>
</organism>
<name>A0A1Q2CTJ1_9ACTN</name>
<keyword evidence="4" id="KW-1185">Reference proteome</keyword>
<dbReference type="EMBL" id="CP019606">
    <property type="protein sequence ID" value="AQP49444.1"/>
    <property type="molecule type" value="Genomic_DNA"/>
</dbReference>
<dbReference type="GO" id="GO:0006629">
    <property type="term" value="P:lipid metabolic process"/>
    <property type="evidence" value="ECO:0007669"/>
    <property type="project" value="UniProtKB-KW"/>
</dbReference>
<reference evidence="4" key="1">
    <citation type="submission" date="2017-02" db="EMBL/GenBank/DDBJ databases">
        <title>Tessaracoccus aquaemaris sp. nov., isolated from the intestine of a Korean rockfish, Sebastes schlegelii, in a marine aquaculture pond.</title>
        <authorList>
            <person name="Tak E.J."/>
            <person name="Bae J.-W."/>
        </authorList>
    </citation>
    <scope>NUCLEOTIDE SEQUENCE [LARGE SCALE GENOMIC DNA]</scope>
    <source>
        <strain evidence="4">NSG39</strain>
    </source>
</reference>
<evidence type="ECO:0000313" key="3">
    <source>
        <dbReference type="EMBL" id="AQP49444.1"/>
    </source>
</evidence>
<evidence type="ECO:0000313" key="4">
    <source>
        <dbReference type="Proteomes" id="UP000188145"/>
    </source>
</evidence>
<dbReference type="InterPro" id="IPR002641">
    <property type="entry name" value="PNPLA_dom"/>
</dbReference>
<dbReference type="SUPFAM" id="SSF52151">
    <property type="entry name" value="FabD/lysophospholipase-like"/>
    <property type="match status" value="1"/>
</dbReference>